<reference evidence="1" key="1">
    <citation type="submission" date="2018-02" db="EMBL/GenBank/DDBJ databases">
        <title>Rhizophora mucronata_Transcriptome.</title>
        <authorList>
            <person name="Meera S.P."/>
            <person name="Sreeshan A."/>
            <person name="Augustine A."/>
        </authorList>
    </citation>
    <scope>NUCLEOTIDE SEQUENCE</scope>
    <source>
        <tissue evidence="1">Leaf</tissue>
    </source>
</reference>
<name>A0A2P2PI13_RHIMU</name>
<protein>
    <submittedName>
        <fullName evidence="1">Uncharacterized protein</fullName>
    </submittedName>
</protein>
<accession>A0A2P2PI13</accession>
<proteinExistence type="predicted"/>
<dbReference type="AlphaFoldDB" id="A0A2P2PI13"/>
<dbReference type="EMBL" id="GGEC01073930">
    <property type="protein sequence ID" value="MBX54414.1"/>
    <property type="molecule type" value="Transcribed_RNA"/>
</dbReference>
<sequence>MSLVLINNQITWKDLSLIYPDGFVSPGTINTK</sequence>
<evidence type="ECO:0000313" key="1">
    <source>
        <dbReference type="EMBL" id="MBX54414.1"/>
    </source>
</evidence>
<organism evidence="1">
    <name type="scientific">Rhizophora mucronata</name>
    <name type="common">Asiatic mangrove</name>
    <dbReference type="NCBI Taxonomy" id="61149"/>
    <lineage>
        <taxon>Eukaryota</taxon>
        <taxon>Viridiplantae</taxon>
        <taxon>Streptophyta</taxon>
        <taxon>Embryophyta</taxon>
        <taxon>Tracheophyta</taxon>
        <taxon>Spermatophyta</taxon>
        <taxon>Magnoliopsida</taxon>
        <taxon>eudicotyledons</taxon>
        <taxon>Gunneridae</taxon>
        <taxon>Pentapetalae</taxon>
        <taxon>rosids</taxon>
        <taxon>fabids</taxon>
        <taxon>Malpighiales</taxon>
        <taxon>Rhizophoraceae</taxon>
        <taxon>Rhizophora</taxon>
    </lineage>
</organism>